<protein>
    <submittedName>
        <fullName evidence="1">Uncharacterized protein</fullName>
    </submittedName>
</protein>
<dbReference type="InterPro" id="IPR006311">
    <property type="entry name" value="TAT_signal"/>
</dbReference>
<evidence type="ECO:0000313" key="1">
    <source>
        <dbReference type="EMBL" id="ELZ11991.1"/>
    </source>
</evidence>
<organism evidence="1 2">
    <name type="scientific">Halovivax asiaticus JCM 14624</name>
    <dbReference type="NCBI Taxonomy" id="1227490"/>
    <lineage>
        <taxon>Archaea</taxon>
        <taxon>Methanobacteriati</taxon>
        <taxon>Methanobacteriota</taxon>
        <taxon>Stenosarchaea group</taxon>
        <taxon>Halobacteria</taxon>
        <taxon>Halobacteriales</taxon>
        <taxon>Natrialbaceae</taxon>
        <taxon>Halovivax</taxon>
    </lineage>
</organism>
<accession>M0BM93</accession>
<proteinExistence type="predicted"/>
<evidence type="ECO:0000313" key="2">
    <source>
        <dbReference type="Proteomes" id="UP000011560"/>
    </source>
</evidence>
<reference evidence="1 2" key="1">
    <citation type="journal article" date="2014" name="PLoS Genet.">
        <title>Phylogenetically driven sequencing of extremely halophilic archaea reveals strategies for static and dynamic osmo-response.</title>
        <authorList>
            <person name="Becker E.A."/>
            <person name="Seitzer P.M."/>
            <person name="Tritt A."/>
            <person name="Larsen D."/>
            <person name="Krusor M."/>
            <person name="Yao A.I."/>
            <person name="Wu D."/>
            <person name="Madern D."/>
            <person name="Eisen J.A."/>
            <person name="Darling A.E."/>
            <person name="Facciotti M.T."/>
        </authorList>
    </citation>
    <scope>NUCLEOTIDE SEQUENCE [LARGE SCALE GENOMIC DNA]</scope>
    <source>
        <strain evidence="1 2">JCM 14624</strain>
    </source>
</reference>
<dbReference type="RefSeq" id="WP_007699394.1">
    <property type="nucleotide sequence ID" value="NZ_AOIQ01000010.1"/>
</dbReference>
<dbReference type="AlphaFoldDB" id="M0BM93"/>
<dbReference type="EMBL" id="AOIQ01000010">
    <property type="protein sequence ID" value="ELZ11991.1"/>
    <property type="molecule type" value="Genomic_DNA"/>
</dbReference>
<dbReference type="STRING" id="1227490.C479_06082"/>
<comment type="caution">
    <text evidence="1">The sequence shown here is derived from an EMBL/GenBank/DDBJ whole genome shotgun (WGS) entry which is preliminary data.</text>
</comment>
<sequence>MTATRRRFLAGTGVTSVAALAGCMGDAAEISVQSSNIRFDEENPDGPAQVTFMLETDSAPLDVAIDVTTYDEDDAEVDSFSHEGTIESSPEVIRFEVDTPQEFDRYEYSVTEQ</sequence>
<dbReference type="Proteomes" id="UP000011560">
    <property type="component" value="Unassembled WGS sequence"/>
</dbReference>
<dbReference type="PROSITE" id="PS51318">
    <property type="entry name" value="TAT"/>
    <property type="match status" value="1"/>
</dbReference>
<dbReference type="PROSITE" id="PS51257">
    <property type="entry name" value="PROKAR_LIPOPROTEIN"/>
    <property type="match status" value="1"/>
</dbReference>
<gene>
    <name evidence="1" type="ORF">C479_06082</name>
</gene>
<keyword evidence="2" id="KW-1185">Reference proteome</keyword>
<name>M0BM93_9EURY</name>